<keyword evidence="2" id="KW-1185">Reference proteome</keyword>
<comment type="caution">
    <text evidence="1">The sequence shown here is derived from an EMBL/GenBank/DDBJ whole genome shotgun (WGS) entry which is preliminary data.</text>
</comment>
<name>A0AAV7PG32_PLEWA</name>
<dbReference type="EMBL" id="JANPWB010000011">
    <property type="protein sequence ID" value="KAJ1126152.1"/>
    <property type="molecule type" value="Genomic_DNA"/>
</dbReference>
<proteinExistence type="predicted"/>
<evidence type="ECO:0000313" key="2">
    <source>
        <dbReference type="Proteomes" id="UP001066276"/>
    </source>
</evidence>
<evidence type="ECO:0000313" key="1">
    <source>
        <dbReference type="EMBL" id="KAJ1126152.1"/>
    </source>
</evidence>
<protein>
    <submittedName>
        <fullName evidence="1">Uncharacterized protein</fullName>
    </submittedName>
</protein>
<dbReference type="Proteomes" id="UP001066276">
    <property type="component" value="Chromosome 7"/>
</dbReference>
<accession>A0AAV7PG32</accession>
<organism evidence="1 2">
    <name type="scientific">Pleurodeles waltl</name>
    <name type="common">Iberian ribbed newt</name>
    <dbReference type="NCBI Taxonomy" id="8319"/>
    <lineage>
        <taxon>Eukaryota</taxon>
        <taxon>Metazoa</taxon>
        <taxon>Chordata</taxon>
        <taxon>Craniata</taxon>
        <taxon>Vertebrata</taxon>
        <taxon>Euteleostomi</taxon>
        <taxon>Amphibia</taxon>
        <taxon>Batrachia</taxon>
        <taxon>Caudata</taxon>
        <taxon>Salamandroidea</taxon>
        <taxon>Salamandridae</taxon>
        <taxon>Pleurodelinae</taxon>
        <taxon>Pleurodeles</taxon>
    </lineage>
</organism>
<sequence>MDTSVASQRSVTGRNHYIRAGEGVNTGHWKQRGGARRSADTCRTKASLCSDARLALVLGAREQGLSTAPEGRGALGVARSLAAFELEQSTAGYLLGSVDDNDRVREVCGFNDMAECMCFLAGMQMAHRACTPRQCVIQAQNDRSKYGHAASGWER</sequence>
<reference evidence="1" key="1">
    <citation type="journal article" date="2022" name="bioRxiv">
        <title>Sequencing and chromosome-scale assembly of the giantPleurodeles waltlgenome.</title>
        <authorList>
            <person name="Brown T."/>
            <person name="Elewa A."/>
            <person name="Iarovenko S."/>
            <person name="Subramanian E."/>
            <person name="Araus A.J."/>
            <person name="Petzold A."/>
            <person name="Susuki M."/>
            <person name="Suzuki K.-i.T."/>
            <person name="Hayashi T."/>
            <person name="Toyoda A."/>
            <person name="Oliveira C."/>
            <person name="Osipova E."/>
            <person name="Leigh N.D."/>
            <person name="Simon A."/>
            <person name="Yun M.H."/>
        </authorList>
    </citation>
    <scope>NUCLEOTIDE SEQUENCE</scope>
    <source>
        <strain evidence="1">20211129_DDA</strain>
        <tissue evidence="1">Liver</tissue>
    </source>
</reference>
<gene>
    <name evidence="1" type="ORF">NDU88_004561</name>
</gene>
<dbReference type="AlphaFoldDB" id="A0AAV7PG32"/>